<dbReference type="CDD" id="cd00093">
    <property type="entry name" value="HTH_XRE"/>
    <property type="match status" value="1"/>
</dbReference>
<dbReference type="InterPro" id="IPR010982">
    <property type="entry name" value="Lambda_DNA-bd_dom_sf"/>
</dbReference>
<dbReference type="SUPFAM" id="SSF47413">
    <property type="entry name" value="lambda repressor-like DNA-binding domains"/>
    <property type="match status" value="1"/>
</dbReference>
<evidence type="ECO:0000259" key="1">
    <source>
        <dbReference type="PROSITE" id="PS50943"/>
    </source>
</evidence>
<evidence type="ECO:0000313" key="3">
    <source>
        <dbReference type="Proteomes" id="UP000295431"/>
    </source>
</evidence>
<dbReference type="EMBL" id="SMJW01000035">
    <property type="protein sequence ID" value="TDC17315.1"/>
    <property type="molecule type" value="Genomic_DNA"/>
</dbReference>
<feature type="domain" description="HTH cro/C1-type" evidence="1">
    <location>
        <begin position="22"/>
        <end position="54"/>
    </location>
</feature>
<evidence type="ECO:0000313" key="2">
    <source>
        <dbReference type="EMBL" id="TDC17315.1"/>
    </source>
</evidence>
<gene>
    <name evidence="2" type="ORF">E1284_09740</name>
</gene>
<name>A0A4R4P5H0_9ACTN</name>
<proteinExistence type="predicted"/>
<dbReference type="Pfam" id="PF13560">
    <property type="entry name" value="HTH_31"/>
    <property type="match status" value="1"/>
</dbReference>
<dbReference type="InterPro" id="IPR001387">
    <property type="entry name" value="Cro/C1-type_HTH"/>
</dbReference>
<dbReference type="Pfam" id="PF19054">
    <property type="entry name" value="DUF5753"/>
    <property type="match status" value="1"/>
</dbReference>
<reference evidence="2 3" key="1">
    <citation type="submission" date="2019-03" db="EMBL/GenBank/DDBJ databases">
        <title>Draft genome sequences of novel Actinobacteria.</title>
        <authorList>
            <person name="Sahin N."/>
            <person name="Ay H."/>
            <person name="Saygin H."/>
        </authorList>
    </citation>
    <scope>NUCLEOTIDE SEQUENCE [LARGE SCALE GENOMIC DNA]</scope>
    <source>
        <strain evidence="2 3">DSM 45347</strain>
    </source>
</reference>
<dbReference type="PROSITE" id="PS50943">
    <property type="entry name" value="HTH_CROC1"/>
    <property type="match status" value="1"/>
</dbReference>
<dbReference type="InterPro" id="IPR043917">
    <property type="entry name" value="DUF5753"/>
</dbReference>
<accession>A0A4R4P5H0</accession>
<dbReference type="AlphaFoldDB" id="A0A4R4P5H0"/>
<dbReference type="OrthoDB" id="3355929at2"/>
<sequence>MIMVRPSPDPHESIYAFLAYYLRFLRLRRGLTQADVAKILNCSIGQVSKYESGEKQLGTRECAALDKAWDTGGVFTIWLGYAKLGIDANAPSRLDRYYRKAVEHCTFANSVVPLPLQIEDYARSLLEAGHAAGFVDDVEETLAARMELQAAMLDGRPQIWAVLEQGAVRSAGSVAVMAAQRDYLLQMGRLSYVSIRILPFTAVPHIGLDGPFYCCTLPGRRYAAFSSSALGMGRVIDDQTEAAAVVLRFNRVAARAWNEDQSREYLSRMDEQRDGLAEE</sequence>
<protein>
    <submittedName>
        <fullName evidence="2">XRE family transcriptional regulator</fullName>
    </submittedName>
</protein>
<dbReference type="Proteomes" id="UP000295431">
    <property type="component" value="Unassembled WGS sequence"/>
</dbReference>
<dbReference type="GO" id="GO:0003677">
    <property type="term" value="F:DNA binding"/>
    <property type="evidence" value="ECO:0007669"/>
    <property type="project" value="InterPro"/>
</dbReference>
<comment type="caution">
    <text evidence="2">The sequence shown here is derived from an EMBL/GenBank/DDBJ whole genome shotgun (WGS) entry which is preliminary data.</text>
</comment>
<organism evidence="2 3">
    <name type="scientific">Actinomadura bangladeshensis</name>
    <dbReference type="NCBI Taxonomy" id="453573"/>
    <lineage>
        <taxon>Bacteria</taxon>
        <taxon>Bacillati</taxon>
        <taxon>Actinomycetota</taxon>
        <taxon>Actinomycetes</taxon>
        <taxon>Streptosporangiales</taxon>
        <taxon>Thermomonosporaceae</taxon>
        <taxon>Actinomadura</taxon>
    </lineage>
</organism>
<keyword evidence="3" id="KW-1185">Reference proteome</keyword>
<dbReference type="SMART" id="SM00530">
    <property type="entry name" value="HTH_XRE"/>
    <property type="match status" value="1"/>
</dbReference>
<dbReference type="Gene3D" id="1.10.260.40">
    <property type="entry name" value="lambda repressor-like DNA-binding domains"/>
    <property type="match status" value="1"/>
</dbReference>